<gene>
    <name evidence="1" type="ORF">DFR38_12046</name>
</gene>
<proteinExistence type="predicted"/>
<protein>
    <submittedName>
        <fullName evidence="1">Uncharacterized protein</fullName>
    </submittedName>
</protein>
<name>A0A318J6B1_9NEIS</name>
<comment type="caution">
    <text evidence="1">The sequence shown here is derived from an EMBL/GenBank/DDBJ whole genome shotgun (WGS) entry which is preliminary data.</text>
</comment>
<organism evidence="1 2">
    <name type="scientific">Aquitalea magnusonii</name>
    <dbReference type="NCBI Taxonomy" id="332411"/>
    <lineage>
        <taxon>Bacteria</taxon>
        <taxon>Pseudomonadati</taxon>
        <taxon>Pseudomonadota</taxon>
        <taxon>Betaproteobacteria</taxon>
        <taxon>Neisseriales</taxon>
        <taxon>Chromobacteriaceae</taxon>
        <taxon>Aquitalea</taxon>
    </lineage>
</organism>
<sequence>MTSFNTQPKCPYCGKPMDKPVSRKIIDRAYDQITRRQYVRTRMVEFCSKECGGNYQMGCEG</sequence>
<dbReference type="Proteomes" id="UP000248395">
    <property type="component" value="Unassembled WGS sequence"/>
</dbReference>
<dbReference type="RefSeq" id="WP_059284880.1">
    <property type="nucleotide sequence ID" value="NZ_LNQU01000010.1"/>
</dbReference>
<evidence type="ECO:0000313" key="2">
    <source>
        <dbReference type="Proteomes" id="UP000248395"/>
    </source>
</evidence>
<dbReference type="AlphaFoldDB" id="A0A318J6B1"/>
<keyword evidence="2" id="KW-1185">Reference proteome</keyword>
<reference evidence="1 2" key="1">
    <citation type="submission" date="2018-05" db="EMBL/GenBank/DDBJ databases">
        <title>Genomic Encyclopedia of Type Strains, Phase IV (KMG-IV): sequencing the most valuable type-strain genomes for metagenomic binning, comparative biology and taxonomic classification.</title>
        <authorList>
            <person name="Goeker M."/>
        </authorList>
    </citation>
    <scope>NUCLEOTIDE SEQUENCE [LARGE SCALE GENOMIC DNA]</scope>
    <source>
        <strain evidence="1 2">DSM 25134</strain>
    </source>
</reference>
<evidence type="ECO:0000313" key="1">
    <source>
        <dbReference type="EMBL" id="PXX42249.1"/>
    </source>
</evidence>
<dbReference type="EMBL" id="QJKC01000020">
    <property type="protein sequence ID" value="PXX42249.1"/>
    <property type="molecule type" value="Genomic_DNA"/>
</dbReference>
<accession>A0A318J6B1</accession>